<gene>
    <name evidence="1" type="ORF">HD556DRAFT_1308280</name>
</gene>
<comment type="caution">
    <text evidence="1">The sequence shown here is derived from an EMBL/GenBank/DDBJ whole genome shotgun (WGS) entry which is preliminary data.</text>
</comment>
<organism evidence="1 2">
    <name type="scientific">Suillus plorans</name>
    <dbReference type="NCBI Taxonomy" id="116603"/>
    <lineage>
        <taxon>Eukaryota</taxon>
        <taxon>Fungi</taxon>
        <taxon>Dikarya</taxon>
        <taxon>Basidiomycota</taxon>
        <taxon>Agaricomycotina</taxon>
        <taxon>Agaricomycetes</taxon>
        <taxon>Agaricomycetidae</taxon>
        <taxon>Boletales</taxon>
        <taxon>Suillineae</taxon>
        <taxon>Suillaceae</taxon>
        <taxon>Suillus</taxon>
    </lineage>
</organism>
<dbReference type="GeneID" id="64593875"/>
<protein>
    <submittedName>
        <fullName evidence="1">Uncharacterized protein</fullName>
    </submittedName>
</protein>
<accession>A0A9P7ARL6</accession>
<dbReference type="Proteomes" id="UP000719766">
    <property type="component" value="Unassembled WGS sequence"/>
</dbReference>
<evidence type="ECO:0000313" key="1">
    <source>
        <dbReference type="EMBL" id="KAG1794231.1"/>
    </source>
</evidence>
<dbReference type="AlphaFoldDB" id="A0A9P7ARL6"/>
<proteinExistence type="predicted"/>
<sequence length="213" mass="24063">MSKESQARDAAVASSLCVSDTPQAIQELDSIDLNGGKEQQLEHILLDQNYHSLLSQRFQHASQRDIQRVSKVFALFDELDVQFPGENQVDNFLLKFMLEEWDSMQLNEPPKEAVKLAILMVGVSLYVDSAPGPVIVKEEHLIPWEKFAYTPCPLMLGVLNSLLFDDHHGLRMLFAHYMFGIPVTDDNIDLHSTIHTFSAHADLIRKATAHHMG</sequence>
<dbReference type="RefSeq" id="XP_041160459.1">
    <property type="nucleotide sequence ID" value="XM_041300111.1"/>
</dbReference>
<dbReference type="OrthoDB" id="10454513at2759"/>
<name>A0A9P7ARL6_9AGAM</name>
<dbReference type="EMBL" id="JABBWE010000027">
    <property type="protein sequence ID" value="KAG1794231.1"/>
    <property type="molecule type" value="Genomic_DNA"/>
</dbReference>
<keyword evidence="2" id="KW-1185">Reference proteome</keyword>
<evidence type="ECO:0000313" key="2">
    <source>
        <dbReference type="Proteomes" id="UP000719766"/>
    </source>
</evidence>
<reference evidence="1" key="1">
    <citation type="journal article" date="2020" name="New Phytol.">
        <title>Comparative genomics reveals dynamic genome evolution in host specialist ectomycorrhizal fungi.</title>
        <authorList>
            <person name="Lofgren L.A."/>
            <person name="Nguyen N.H."/>
            <person name="Vilgalys R."/>
            <person name="Ruytinx J."/>
            <person name="Liao H.L."/>
            <person name="Branco S."/>
            <person name="Kuo A."/>
            <person name="LaButti K."/>
            <person name="Lipzen A."/>
            <person name="Andreopoulos W."/>
            <person name="Pangilinan J."/>
            <person name="Riley R."/>
            <person name="Hundley H."/>
            <person name="Na H."/>
            <person name="Barry K."/>
            <person name="Grigoriev I.V."/>
            <person name="Stajich J.E."/>
            <person name="Kennedy P.G."/>
        </authorList>
    </citation>
    <scope>NUCLEOTIDE SEQUENCE</scope>
    <source>
        <strain evidence="1">S12</strain>
    </source>
</reference>